<organism evidence="2 3">
    <name type="scientific">Mesorhizobium marinum</name>
    <dbReference type="NCBI Taxonomy" id="3228790"/>
    <lineage>
        <taxon>Bacteria</taxon>
        <taxon>Pseudomonadati</taxon>
        <taxon>Pseudomonadota</taxon>
        <taxon>Alphaproteobacteria</taxon>
        <taxon>Hyphomicrobiales</taxon>
        <taxon>Phyllobacteriaceae</taxon>
        <taxon>Mesorhizobium</taxon>
    </lineage>
</organism>
<dbReference type="RefSeq" id="WP_367724888.1">
    <property type="nucleotide sequence ID" value="NZ_JBFOCI010000005.1"/>
</dbReference>
<gene>
    <name evidence="2" type="ORF">ABUE31_17080</name>
</gene>
<protein>
    <submittedName>
        <fullName evidence="2">Metallophosphoesterase</fullName>
    </submittedName>
</protein>
<dbReference type="Proteomes" id="UP001556196">
    <property type="component" value="Unassembled WGS sequence"/>
</dbReference>
<comment type="caution">
    <text evidence="2">The sequence shown here is derived from an EMBL/GenBank/DDBJ whole genome shotgun (WGS) entry which is preliminary data.</text>
</comment>
<dbReference type="Pfam" id="PF00149">
    <property type="entry name" value="Metallophos"/>
    <property type="match status" value="1"/>
</dbReference>
<dbReference type="Gene3D" id="3.60.21.10">
    <property type="match status" value="1"/>
</dbReference>
<dbReference type="EMBL" id="JBFOCI010000005">
    <property type="protein sequence ID" value="MEW9807706.1"/>
    <property type="molecule type" value="Genomic_DNA"/>
</dbReference>
<dbReference type="PANTHER" id="PTHR42850:SF4">
    <property type="entry name" value="ZINC-DEPENDENT ENDOPOLYPHOSPHATASE"/>
    <property type="match status" value="1"/>
</dbReference>
<dbReference type="InterPro" id="IPR050126">
    <property type="entry name" value="Ap4A_hydrolase"/>
</dbReference>
<evidence type="ECO:0000313" key="2">
    <source>
        <dbReference type="EMBL" id="MEW9807706.1"/>
    </source>
</evidence>
<evidence type="ECO:0000259" key="1">
    <source>
        <dbReference type="Pfam" id="PF00149"/>
    </source>
</evidence>
<name>A0ABV3R2Z1_9HYPH</name>
<reference evidence="2 3" key="1">
    <citation type="submission" date="2024-06" db="EMBL/GenBank/DDBJ databases">
        <authorList>
            <person name="Tuo L."/>
        </authorList>
    </citation>
    <scope>NUCLEOTIDE SEQUENCE [LARGE SCALE GENOMIC DNA]</scope>
    <source>
        <strain evidence="2 3">ZMM04-5</strain>
    </source>
</reference>
<dbReference type="InterPro" id="IPR004843">
    <property type="entry name" value="Calcineurin-like_PHP"/>
</dbReference>
<dbReference type="SUPFAM" id="SSF56300">
    <property type="entry name" value="Metallo-dependent phosphatases"/>
    <property type="match status" value="1"/>
</dbReference>
<sequence>MAAVHYRDAKGPQDTVVYAIGDVHGRLDLLTDMHCRIDDEIARRGGDWRIVHLGDYVDRGPESAGVVEFLRRRAAADGRVVALAGNHDLAFLEFFSDPDPGGLFALYGGVQTAQSYGVALDLFDPFAFRAAHRALDAAVPRSHRDYLGGLPLSVAYGDFFFCHAGIRPGVPLERQERRDLIWIRGEFHRHPGLYEKVVVHGHTPVPEPEVRDNRVNLDTGAFASGRLSALVIDGAQKRLLVVEEAA</sequence>
<proteinExistence type="predicted"/>
<keyword evidence="3" id="KW-1185">Reference proteome</keyword>
<evidence type="ECO:0000313" key="3">
    <source>
        <dbReference type="Proteomes" id="UP001556196"/>
    </source>
</evidence>
<dbReference type="InterPro" id="IPR029052">
    <property type="entry name" value="Metallo-depent_PP-like"/>
</dbReference>
<accession>A0ABV3R2Z1</accession>
<feature type="domain" description="Calcineurin-like phosphoesterase" evidence="1">
    <location>
        <begin position="17"/>
        <end position="206"/>
    </location>
</feature>
<dbReference type="PANTHER" id="PTHR42850">
    <property type="entry name" value="METALLOPHOSPHOESTERASE"/>
    <property type="match status" value="1"/>
</dbReference>